<dbReference type="GO" id="GO:0003678">
    <property type="term" value="F:DNA helicase activity"/>
    <property type="evidence" value="ECO:0007669"/>
    <property type="project" value="InterPro"/>
</dbReference>
<keyword evidence="5" id="KW-0539">Nucleus</keyword>
<protein>
    <submittedName>
        <fullName evidence="6">Uncharacterized protein</fullName>
    </submittedName>
</protein>
<keyword evidence="4" id="KW-0067">ATP-binding</keyword>
<comment type="subcellular location">
    <subcellularLocation>
        <location evidence="1">Nucleus</location>
    </subcellularLocation>
</comment>
<reference evidence="6" key="2">
    <citation type="submission" date="2025-08" db="UniProtKB">
        <authorList>
            <consortium name="Ensembl"/>
        </authorList>
    </citation>
    <scope>IDENTIFICATION</scope>
</reference>
<dbReference type="GO" id="GO:0006281">
    <property type="term" value="P:DNA repair"/>
    <property type="evidence" value="ECO:0007669"/>
    <property type="project" value="InterPro"/>
</dbReference>
<dbReference type="Proteomes" id="UP000314982">
    <property type="component" value="Unassembled WGS sequence"/>
</dbReference>
<keyword evidence="7" id="KW-1185">Reference proteome</keyword>
<accession>A0A4W5L3R5</accession>
<evidence type="ECO:0000256" key="4">
    <source>
        <dbReference type="ARBA" id="ARBA00022840"/>
    </source>
</evidence>
<dbReference type="Gene3D" id="3.40.220.10">
    <property type="entry name" value="Leucine Aminopeptidase, subunit E, domain 1"/>
    <property type="match status" value="1"/>
</dbReference>
<dbReference type="AlphaFoldDB" id="A0A4W5L3R5"/>
<dbReference type="GO" id="GO:0005634">
    <property type="term" value="C:nucleus"/>
    <property type="evidence" value="ECO:0007669"/>
    <property type="project" value="UniProtKB-SubCell"/>
</dbReference>
<evidence type="ECO:0000313" key="7">
    <source>
        <dbReference type="Proteomes" id="UP000314982"/>
    </source>
</evidence>
<evidence type="ECO:0000256" key="3">
    <source>
        <dbReference type="ARBA" id="ARBA00022741"/>
    </source>
</evidence>
<proteinExistence type="inferred from homology"/>
<evidence type="ECO:0000256" key="2">
    <source>
        <dbReference type="ARBA" id="ARBA00007025"/>
    </source>
</evidence>
<keyword evidence="3" id="KW-0547">Nucleotide-binding</keyword>
<dbReference type="PANTHER" id="PTHR47157">
    <property type="entry name" value="CHROMODOMAIN-HELICASE-DNA-BINDING PROTEIN 1-LIKE"/>
    <property type="match status" value="1"/>
</dbReference>
<dbReference type="InterPro" id="IPR043472">
    <property type="entry name" value="Macro_dom-like"/>
</dbReference>
<dbReference type="GO" id="GO:0005524">
    <property type="term" value="F:ATP binding"/>
    <property type="evidence" value="ECO:0007669"/>
    <property type="project" value="UniProtKB-KW"/>
</dbReference>
<dbReference type="SUPFAM" id="SSF52949">
    <property type="entry name" value="Macro domain-like"/>
    <property type="match status" value="1"/>
</dbReference>
<organism evidence="6 7">
    <name type="scientific">Hucho hucho</name>
    <name type="common">huchen</name>
    <dbReference type="NCBI Taxonomy" id="62062"/>
    <lineage>
        <taxon>Eukaryota</taxon>
        <taxon>Metazoa</taxon>
        <taxon>Chordata</taxon>
        <taxon>Craniata</taxon>
        <taxon>Vertebrata</taxon>
        <taxon>Euteleostomi</taxon>
        <taxon>Actinopterygii</taxon>
        <taxon>Neopterygii</taxon>
        <taxon>Teleostei</taxon>
        <taxon>Protacanthopterygii</taxon>
        <taxon>Salmoniformes</taxon>
        <taxon>Salmonidae</taxon>
        <taxon>Salmoninae</taxon>
        <taxon>Hucho</taxon>
    </lineage>
</organism>
<evidence type="ECO:0000256" key="5">
    <source>
        <dbReference type="ARBA" id="ARBA00023242"/>
    </source>
</evidence>
<evidence type="ECO:0000256" key="1">
    <source>
        <dbReference type="ARBA" id="ARBA00004123"/>
    </source>
</evidence>
<sequence>MVFMPWHLVDDSGRWGRGGLFTALENRSDEPRKQYERAGKMKDLELGSVLLFPVDDKQSRLDGQDQVSIAEMTKTCPCHPRPMREFHLGLMVDVQVGSDPTCYVNTHTLSTHSVYALTTSQSVTATAPSEGIH</sequence>
<dbReference type="Ensembl" id="ENSHHUT00000019068.1">
    <property type="protein sequence ID" value="ENSHHUP00000018400.1"/>
    <property type="gene ID" value="ENSHHUG00000011490.1"/>
</dbReference>
<dbReference type="InterPro" id="IPR031053">
    <property type="entry name" value="ALC1"/>
</dbReference>
<dbReference type="PANTHER" id="PTHR47157:SF1">
    <property type="entry name" value="CHROMODOMAIN-HELICASE-DNA-BINDING PROTEIN 1-LIKE"/>
    <property type="match status" value="1"/>
</dbReference>
<reference evidence="6" key="3">
    <citation type="submission" date="2025-09" db="UniProtKB">
        <authorList>
            <consortium name="Ensembl"/>
        </authorList>
    </citation>
    <scope>IDENTIFICATION</scope>
</reference>
<name>A0A4W5L3R5_9TELE</name>
<comment type="similarity">
    <text evidence="2">Belongs to the SNF2/RAD54 helicase family.</text>
</comment>
<evidence type="ECO:0000313" key="6">
    <source>
        <dbReference type="Ensembl" id="ENSHHUP00000018400.1"/>
    </source>
</evidence>
<dbReference type="GO" id="GO:0006338">
    <property type="term" value="P:chromatin remodeling"/>
    <property type="evidence" value="ECO:0007669"/>
    <property type="project" value="InterPro"/>
</dbReference>
<reference evidence="7" key="1">
    <citation type="submission" date="2018-06" db="EMBL/GenBank/DDBJ databases">
        <title>Genome assembly of Danube salmon.</title>
        <authorList>
            <person name="Macqueen D.J."/>
            <person name="Gundappa M.K."/>
        </authorList>
    </citation>
    <scope>NUCLEOTIDE SEQUENCE [LARGE SCALE GENOMIC DNA]</scope>
</reference>